<evidence type="ECO:0000313" key="1">
    <source>
        <dbReference type="EMBL" id="OWV29297.1"/>
    </source>
</evidence>
<comment type="caution">
    <text evidence="1">The sequence shown here is derived from an EMBL/GenBank/DDBJ whole genome shotgun (WGS) entry which is preliminary data.</text>
</comment>
<dbReference type="OrthoDB" id="6163863at2"/>
<reference evidence="1 2" key="1">
    <citation type="submission" date="2014-08" db="EMBL/GenBank/DDBJ databases">
        <title>Draft genome sequence of a novel L-asparaginase producing marine bacterium, Halomonas campaniensis.</title>
        <authorList>
            <person name="Sundarakrishnan B."/>
            <person name="Moushumi Priya A."/>
            <person name="Raman G."/>
            <person name="Sakthivel N."/>
            <person name="Park S."/>
            <person name="Jayachandran S."/>
        </authorList>
    </citation>
    <scope>NUCLEOTIDE SEQUENCE [LARGE SCALE GENOMIC DNA]</scope>
    <source>
        <strain evidence="1 2">SK03</strain>
    </source>
</reference>
<dbReference type="Proteomes" id="UP000197334">
    <property type="component" value="Unassembled WGS sequence"/>
</dbReference>
<sequence length="156" mass="17439">MINHDTIKQAAESGAGLDHLSPGQAWSAYKANVKPKHLRQPMRHSMVLLLASVEQKARHAFFGGIEQGDTDEMIYRAYDEQHPMFLRGPILETLHEGMNKFFPDLKASAVDDDGNAVYRLDHLAKALGASEEELLALAKEKGMDNRLQTKPVHTLH</sequence>
<dbReference type="EMBL" id="JPUA01000034">
    <property type="protein sequence ID" value="OWV29297.1"/>
    <property type="molecule type" value="Genomic_DNA"/>
</dbReference>
<name>A0A246RZA3_9GAMM</name>
<dbReference type="AlphaFoldDB" id="A0A246RZA3"/>
<organism evidence="1 2">
    <name type="scientific">Halomonas campaniensis</name>
    <dbReference type="NCBI Taxonomy" id="213554"/>
    <lineage>
        <taxon>Bacteria</taxon>
        <taxon>Pseudomonadati</taxon>
        <taxon>Pseudomonadota</taxon>
        <taxon>Gammaproteobacteria</taxon>
        <taxon>Oceanospirillales</taxon>
        <taxon>Halomonadaceae</taxon>
        <taxon>Halomonas</taxon>
    </lineage>
</organism>
<proteinExistence type="predicted"/>
<protein>
    <submittedName>
        <fullName evidence="1">Uncharacterized protein</fullName>
    </submittedName>
</protein>
<accession>A0A246RZA3</accession>
<gene>
    <name evidence="1" type="ORF">JI62_17115</name>
</gene>
<dbReference type="RefSeq" id="WP_088701317.1">
    <property type="nucleotide sequence ID" value="NZ_JPUA01000034.1"/>
</dbReference>
<keyword evidence="2" id="KW-1185">Reference proteome</keyword>
<evidence type="ECO:0000313" key="2">
    <source>
        <dbReference type="Proteomes" id="UP000197334"/>
    </source>
</evidence>